<comment type="caution">
    <text evidence="7">The sequence shown here is derived from an EMBL/GenBank/DDBJ whole genome shotgun (WGS) entry which is preliminary data.</text>
</comment>
<evidence type="ECO:0000256" key="2">
    <source>
        <dbReference type="ARBA" id="ARBA00022679"/>
    </source>
</evidence>
<evidence type="ECO:0000259" key="6">
    <source>
        <dbReference type="Pfam" id="PF04377"/>
    </source>
</evidence>
<comment type="subcellular location">
    <subcellularLocation>
        <location evidence="4">Cytoplasm</location>
    </subcellularLocation>
</comment>
<dbReference type="GO" id="GO:0008914">
    <property type="term" value="F:leucyl-tRNA--protein transferase activity"/>
    <property type="evidence" value="ECO:0007669"/>
    <property type="project" value="UniProtKB-UniRule"/>
</dbReference>
<evidence type="ECO:0000313" key="7">
    <source>
        <dbReference type="EMBL" id="KKD01312.1"/>
    </source>
</evidence>
<dbReference type="RefSeq" id="WP_046218645.1">
    <property type="nucleotide sequence ID" value="NZ_JWYV01000001.1"/>
</dbReference>
<dbReference type="GO" id="GO:0005737">
    <property type="term" value="C:cytoplasm"/>
    <property type="evidence" value="ECO:0007669"/>
    <property type="project" value="UniProtKB-SubCell"/>
</dbReference>
<sequence length="229" mass="26788">MSLPTVRLGFTPEISCSYLPEQKEQLGVVVDHRWLTASGYSALLGCGYRRSGQAIYKPMCERCHACTPLRVDCAHFSPSKSQKRQLKQLGSFQAEFKTQLDDGWFPLYEQYIRERHAHGAMYPASRQQFFEFCQANWMDTRFLHLYQNERLVAIAVTDFFDQALSAVYTFFEPNHPLSLGTLCVLTQIQYCRDTGRRWLYPGYQIDDCPAMNYKTRFKPYQKLVRGEWQ</sequence>
<keyword evidence="3 4" id="KW-0012">Acyltransferase</keyword>
<name>A0A0F5VHK2_9GAMM</name>
<dbReference type="InterPro" id="IPR007472">
    <property type="entry name" value="N-end_Aminoacyl_Trfase_C"/>
</dbReference>
<dbReference type="HAMAP" id="MF_00689">
    <property type="entry name" value="Bpt"/>
    <property type="match status" value="1"/>
</dbReference>
<dbReference type="NCBIfam" id="NF002342">
    <property type="entry name" value="PRK01305.1-3"/>
    <property type="match status" value="1"/>
</dbReference>
<dbReference type="PANTHER" id="PTHR21367">
    <property type="entry name" value="ARGININE-TRNA-PROTEIN TRANSFERASE 1"/>
    <property type="match status" value="1"/>
</dbReference>
<keyword evidence="1 4" id="KW-0963">Cytoplasm</keyword>
<reference evidence="7 8" key="1">
    <citation type="submission" date="2014-12" db="EMBL/GenBank/DDBJ databases">
        <title>Mercury Reductase activity and rhizosphere competence traits in the genome of root associated Photobacterium halotolerans MELD1.</title>
        <authorList>
            <person name="Mathew D.C."/>
            <person name="Huang C.-C."/>
        </authorList>
    </citation>
    <scope>NUCLEOTIDE SEQUENCE [LARGE SCALE GENOMIC DNA]</scope>
    <source>
        <strain evidence="7 8">MELD1</strain>
    </source>
</reference>
<evidence type="ECO:0000259" key="5">
    <source>
        <dbReference type="Pfam" id="PF04376"/>
    </source>
</evidence>
<dbReference type="Pfam" id="PF04376">
    <property type="entry name" value="ATE_N"/>
    <property type="match status" value="1"/>
</dbReference>
<evidence type="ECO:0000256" key="3">
    <source>
        <dbReference type="ARBA" id="ARBA00023315"/>
    </source>
</evidence>
<evidence type="ECO:0000313" key="8">
    <source>
        <dbReference type="Proteomes" id="UP000033633"/>
    </source>
</evidence>
<keyword evidence="8" id="KW-1185">Reference proteome</keyword>
<dbReference type="SUPFAM" id="SSF55729">
    <property type="entry name" value="Acyl-CoA N-acyltransferases (Nat)"/>
    <property type="match status" value="1"/>
</dbReference>
<comment type="similarity">
    <text evidence="4">Belongs to the R-transferase family. Bpt subfamily.</text>
</comment>
<organism evidence="7 8">
    <name type="scientific">Photobacterium halotolerans</name>
    <dbReference type="NCBI Taxonomy" id="265726"/>
    <lineage>
        <taxon>Bacteria</taxon>
        <taxon>Pseudomonadati</taxon>
        <taxon>Pseudomonadota</taxon>
        <taxon>Gammaproteobacteria</taxon>
        <taxon>Vibrionales</taxon>
        <taxon>Vibrionaceae</taxon>
        <taxon>Photobacterium</taxon>
    </lineage>
</organism>
<dbReference type="InterPro" id="IPR016181">
    <property type="entry name" value="Acyl_CoA_acyltransferase"/>
</dbReference>
<dbReference type="GO" id="GO:0004057">
    <property type="term" value="F:arginyl-tRNA--protein transferase activity"/>
    <property type="evidence" value="ECO:0007669"/>
    <property type="project" value="InterPro"/>
</dbReference>
<keyword evidence="2 4" id="KW-0808">Transferase</keyword>
<dbReference type="STRING" id="265726.KY46_00270"/>
<comment type="catalytic activity">
    <reaction evidence="4">
        <text>N-terminal L-glutamyl-[protein] + L-leucyl-tRNA(Leu) = N-terminal L-leucyl-L-glutamyl-[protein] + tRNA(Leu) + H(+)</text>
        <dbReference type="Rhea" id="RHEA:50412"/>
        <dbReference type="Rhea" id="RHEA-COMP:9613"/>
        <dbReference type="Rhea" id="RHEA-COMP:9622"/>
        <dbReference type="Rhea" id="RHEA-COMP:12664"/>
        <dbReference type="Rhea" id="RHEA-COMP:12668"/>
        <dbReference type="ChEBI" id="CHEBI:15378"/>
        <dbReference type="ChEBI" id="CHEBI:64721"/>
        <dbReference type="ChEBI" id="CHEBI:78442"/>
        <dbReference type="ChEBI" id="CHEBI:78494"/>
        <dbReference type="ChEBI" id="CHEBI:133041"/>
        <dbReference type="EC" id="2.3.2.29"/>
    </reaction>
</comment>
<dbReference type="NCBIfam" id="NF002346">
    <property type="entry name" value="PRK01305.2-3"/>
    <property type="match status" value="1"/>
</dbReference>
<accession>A0A0F5VHK2</accession>
<feature type="domain" description="N-end aminoacyl transferase N-terminal" evidence="5">
    <location>
        <begin position="15"/>
        <end position="84"/>
    </location>
</feature>
<dbReference type="InterPro" id="IPR007471">
    <property type="entry name" value="N-end_Aminoacyl_Trfase_N"/>
</dbReference>
<dbReference type="GO" id="GO:0071596">
    <property type="term" value="P:ubiquitin-dependent protein catabolic process via the N-end rule pathway"/>
    <property type="evidence" value="ECO:0007669"/>
    <property type="project" value="InterPro"/>
</dbReference>
<gene>
    <name evidence="4" type="primary">bpt</name>
    <name evidence="7" type="ORF">KY46_00270</name>
</gene>
<dbReference type="PIRSF" id="PIRSF037208">
    <property type="entry name" value="ATE_pro_prd"/>
    <property type="match status" value="1"/>
</dbReference>
<dbReference type="Pfam" id="PF04377">
    <property type="entry name" value="ATE_C"/>
    <property type="match status" value="1"/>
</dbReference>
<dbReference type="OrthoDB" id="9782022at2"/>
<proteinExistence type="inferred from homology"/>
<dbReference type="AlphaFoldDB" id="A0A0F5VHK2"/>
<comment type="catalytic activity">
    <reaction evidence="4">
        <text>N-terminal L-aspartyl-[protein] + L-leucyl-tRNA(Leu) = N-terminal L-leucyl-L-aspartyl-[protein] + tRNA(Leu) + H(+)</text>
        <dbReference type="Rhea" id="RHEA:50420"/>
        <dbReference type="Rhea" id="RHEA-COMP:9613"/>
        <dbReference type="Rhea" id="RHEA-COMP:9622"/>
        <dbReference type="Rhea" id="RHEA-COMP:12669"/>
        <dbReference type="Rhea" id="RHEA-COMP:12674"/>
        <dbReference type="ChEBI" id="CHEBI:15378"/>
        <dbReference type="ChEBI" id="CHEBI:64720"/>
        <dbReference type="ChEBI" id="CHEBI:78442"/>
        <dbReference type="ChEBI" id="CHEBI:78494"/>
        <dbReference type="ChEBI" id="CHEBI:133042"/>
        <dbReference type="EC" id="2.3.2.29"/>
    </reaction>
</comment>
<feature type="domain" description="N-end rule aminoacyl transferase C-terminal" evidence="6">
    <location>
        <begin position="105"/>
        <end position="223"/>
    </location>
</feature>
<dbReference type="NCBIfam" id="NF002345">
    <property type="entry name" value="PRK01305.2-2"/>
    <property type="match status" value="1"/>
</dbReference>
<dbReference type="Proteomes" id="UP000033633">
    <property type="component" value="Unassembled WGS sequence"/>
</dbReference>
<dbReference type="InterPro" id="IPR030700">
    <property type="entry name" value="N-end_Aminoacyl_Trfase"/>
</dbReference>
<dbReference type="EMBL" id="JWYV01000001">
    <property type="protein sequence ID" value="KKD01312.1"/>
    <property type="molecule type" value="Genomic_DNA"/>
</dbReference>
<dbReference type="PATRIC" id="fig|265726.11.peg.57"/>
<protein>
    <recommendedName>
        <fullName evidence="4">Aspartate/glutamate leucyltransferase</fullName>
        <ecNumber evidence="4">2.3.2.29</ecNumber>
    </recommendedName>
</protein>
<dbReference type="PANTHER" id="PTHR21367:SF1">
    <property type="entry name" value="ARGINYL-TRNA--PROTEIN TRANSFERASE 1"/>
    <property type="match status" value="1"/>
</dbReference>
<dbReference type="EC" id="2.3.2.29" evidence="4"/>
<evidence type="ECO:0000256" key="1">
    <source>
        <dbReference type="ARBA" id="ARBA00022490"/>
    </source>
</evidence>
<dbReference type="InterPro" id="IPR017138">
    <property type="entry name" value="Asp_Glu_LeuTrfase"/>
</dbReference>
<evidence type="ECO:0000256" key="4">
    <source>
        <dbReference type="HAMAP-Rule" id="MF_00689"/>
    </source>
</evidence>
<comment type="function">
    <text evidence="4">Functions in the N-end rule pathway of protein degradation where it conjugates Leu from its aminoacyl-tRNA to the N-termini of proteins containing an N-terminal aspartate or glutamate.</text>
</comment>